<evidence type="ECO:0000256" key="2">
    <source>
        <dbReference type="ARBA" id="ARBA00010869"/>
    </source>
</evidence>
<comment type="cofactor">
    <cofactor evidence="1">
        <name>pyridoxal 5'-phosphate</name>
        <dbReference type="ChEBI" id="CHEBI:597326"/>
    </cofactor>
</comment>
<comment type="caution">
    <text evidence="8">The sequence shown here is derived from an EMBL/GenBank/DDBJ whole genome shotgun (WGS) entry which is preliminary data.</text>
</comment>
<sequence>MQGKANSNPESQLWVETPLVLSKHLSSLLDCDVYLKLENLQPSQSFKYRGISLFAQHLKNLNGNQAHLVIASGGNAGYAAACASKQLGLRCTVYLPEGATPYMLRLLRNEGAQVIIHGSYYYEALQEAERKAADDPFACLIPAYDDEMLQTGHGSIISEISNQLGSKPDAIFCSVGGAGLLGGVIKGCESSGWNDVPIIALETRGSACFYHSMSINNGRWSDTLPEGAVCSHNDRYDVQLANIQIKSKASSLGATSPSAAVVNASLNRPGGVVCVTIPDEMAMRSTCLFAEDHKFLVELACSTTLQIKTRDLGER</sequence>
<dbReference type="SUPFAM" id="SSF53686">
    <property type="entry name" value="Tryptophan synthase beta subunit-like PLP-dependent enzymes"/>
    <property type="match status" value="1"/>
</dbReference>
<dbReference type="Gene3D" id="3.40.50.1100">
    <property type="match status" value="2"/>
</dbReference>
<evidence type="ECO:0000256" key="5">
    <source>
        <dbReference type="ARBA" id="ARBA00023239"/>
    </source>
</evidence>
<dbReference type="Pfam" id="PF00291">
    <property type="entry name" value="PALP"/>
    <property type="match status" value="1"/>
</dbReference>
<dbReference type="EC" id="4.3.1.17" evidence="3"/>
<keyword evidence="9" id="KW-1185">Reference proteome</keyword>
<evidence type="ECO:0000256" key="3">
    <source>
        <dbReference type="ARBA" id="ARBA00012093"/>
    </source>
</evidence>
<comment type="similarity">
    <text evidence="2">Belongs to the serine/threonine dehydratase family.</text>
</comment>
<dbReference type="GO" id="GO:0003941">
    <property type="term" value="F:L-serine ammonia-lyase activity"/>
    <property type="evidence" value="ECO:0007669"/>
    <property type="project" value="UniProtKB-EC"/>
</dbReference>
<dbReference type="GO" id="GO:0009097">
    <property type="term" value="P:isoleucine biosynthetic process"/>
    <property type="evidence" value="ECO:0007669"/>
    <property type="project" value="TreeGrafter"/>
</dbReference>
<reference evidence="8 9" key="1">
    <citation type="journal article" date="2017" name="Mol. Ecol.">
        <title>Comparative and population genomic landscape of Phellinus noxius: A hypervariable fungus causing root rot in trees.</title>
        <authorList>
            <person name="Chung C.L."/>
            <person name="Lee T.J."/>
            <person name="Akiba M."/>
            <person name="Lee H.H."/>
            <person name="Kuo T.H."/>
            <person name="Liu D."/>
            <person name="Ke H.M."/>
            <person name="Yokoi T."/>
            <person name="Roa M.B."/>
            <person name="Lu M.J."/>
            <person name="Chang Y.Y."/>
            <person name="Ann P.J."/>
            <person name="Tsai J.N."/>
            <person name="Chen C.Y."/>
            <person name="Tzean S.S."/>
            <person name="Ota Y."/>
            <person name="Hattori T."/>
            <person name="Sahashi N."/>
            <person name="Liou R.F."/>
            <person name="Kikuchi T."/>
            <person name="Tsai I.J."/>
        </authorList>
    </citation>
    <scope>NUCLEOTIDE SEQUENCE [LARGE SCALE GENOMIC DNA]</scope>
    <source>
        <strain evidence="8 9">FFPRI411160</strain>
    </source>
</reference>
<evidence type="ECO:0000256" key="1">
    <source>
        <dbReference type="ARBA" id="ARBA00001933"/>
    </source>
</evidence>
<dbReference type="InterPro" id="IPR036052">
    <property type="entry name" value="TrpB-like_PALP_sf"/>
</dbReference>
<keyword evidence="5" id="KW-0456">Lyase</keyword>
<dbReference type="InParanoid" id="A0A286UVK9"/>
<dbReference type="GO" id="GO:0004794">
    <property type="term" value="F:threonine deaminase activity"/>
    <property type="evidence" value="ECO:0007669"/>
    <property type="project" value="TreeGrafter"/>
</dbReference>
<accession>A0A286UVK9</accession>
<organism evidence="8 9">
    <name type="scientific">Pyrrhoderma noxium</name>
    <dbReference type="NCBI Taxonomy" id="2282107"/>
    <lineage>
        <taxon>Eukaryota</taxon>
        <taxon>Fungi</taxon>
        <taxon>Dikarya</taxon>
        <taxon>Basidiomycota</taxon>
        <taxon>Agaricomycotina</taxon>
        <taxon>Agaricomycetes</taxon>
        <taxon>Hymenochaetales</taxon>
        <taxon>Hymenochaetaceae</taxon>
        <taxon>Pyrrhoderma</taxon>
    </lineage>
</organism>
<dbReference type="InterPro" id="IPR050147">
    <property type="entry name" value="Ser/Thr_Dehydratase"/>
</dbReference>
<feature type="domain" description="Tryptophan synthase beta chain-like PALP" evidence="7">
    <location>
        <begin position="13"/>
        <end position="306"/>
    </location>
</feature>
<evidence type="ECO:0000313" key="8">
    <source>
        <dbReference type="EMBL" id="PAV23485.1"/>
    </source>
</evidence>
<evidence type="ECO:0000313" key="9">
    <source>
        <dbReference type="Proteomes" id="UP000217199"/>
    </source>
</evidence>
<dbReference type="EMBL" id="NBII01000001">
    <property type="protein sequence ID" value="PAV23485.1"/>
    <property type="molecule type" value="Genomic_DNA"/>
</dbReference>
<dbReference type="GO" id="GO:0006567">
    <property type="term" value="P:L-threonine catabolic process"/>
    <property type="evidence" value="ECO:0007669"/>
    <property type="project" value="TreeGrafter"/>
</dbReference>
<dbReference type="GO" id="GO:0006565">
    <property type="term" value="P:L-serine catabolic process"/>
    <property type="evidence" value="ECO:0007669"/>
    <property type="project" value="TreeGrafter"/>
</dbReference>
<proteinExistence type="inferred from homology"/>
<evidence type="ECO:0000259" key="7">
    <source>
        <dbReference type="Pfam" id="PF00291"/>
    </source>
</evidence>
<dbReference type="AlphaFoldDB" id="A0A286UVK9"/>
<evidence type="ECO:0000256" key="6">
    <source>
        <dbReference type="ARBA" id="ARBA00049406"/>
    </source>
</evidence>
<dbReference type="STRING" id="2282107.A0A286UVK9"/>
<dbReference type="InterPro" id="IPR001926">
    <property type="entry name" value="TrpB-like_PALP"/>
</dbReference>
<protein>
    <recommendedName>
        <fullName evidence="3">L-serine ammonia-lyase</fullName>
        <ecNumber evidence="3">4.3.1.17</ecNumber>
    </recommendedName>
</protein>
<gene>
    <name evidence="8" type="ORF">PNOK_0055300</name>
</gene>
<evidence type="ECO:0000256" key="4">
    <source>
        <dbReference type="ARBA" id="ARBA00022898"/>
    </source>
</evidence>
<name>A0A286UVK9_9AGAM</name>
<dbReference type="PANTHER" id="PTHR48078:SF2">
    <property type="entry name" value="CATABOLIC L-SERINE_THREONINE DEHYDRATASE"/>
    <property type="match status" value="1"/>
</dbReference>
<keyword evidence="4" id="KW-0663">Pyridoxal phosphate</keyword>
<comment type="catalytic activity">
    <reaction evidence="6">
        <text>L-serine = pyruvate + NH4(+)</text>
        <dbReference type="Rhea" id="RHEA:19169"/>
        <dbReference type="ChEBI" id="CHEBI:15361"/>
        <dbReference type="ChEBI" id="CHEBI:28938"/>
        <dbReference type="ChEBI" id="CHEBI:33384"/>
        <dbReference type="EC" id="4.3.1.17"/>
    </reaction>
</comment>
<dbReference type="PANTHER" id="PTHR48078">
    <property type="entry name" value="THREONINE DEHYDRATASE, MITOCHONDRIAL-RELATED"/>
    <property type="match status" value="1"/>
</dbReference>
<dbReference type="OrthoDB" id="7773036at2759"/>
<dbReference type="Proteomes" id="UP000217199">
    <property type="component" value="Unassembled WGS sequence"/>
</dbReference>